<comment type="caution">
    <text evidence="2">The sequence shown here is derived from an EMBL/GenBank/DDBJ whole genome shotgun (WGS) entry which is preliminary data.</text>
</comment>
<dbReference type="Proteomes" id="UP001629745">
    <property type="component" value="Unassembled WGS sequence"/>
</dbReference>
<dbReference type="RefSeq" id="WP_420166196.1">
    <property type="nucleotide sequence ID" value="NZ_JBDLNV010000007.1"/>
</dbReference>
<feature type="compositionally biased region" description="Polar residues" evidence="1">
    <location>
        <begin position="54"/>
        <end position="68"/>
    </location>
</feature>
<protein>
    <submittedName>
        <fullName evidence="2">Uncharacterized protein</fullName>
    </submittedName>
</protein>
<reference evidence="2 3" key="1">
    <citation type="submission" date="2023-11" db="EMBL/GenBank/DDBJ databases">
        <authorList>
            <person name="Val-Calvo J."/>
            <person name="Scortti M."/>
            <person name="Vazquez-Boland J."/>
        </authorList>
    </citation>
    <scope>NUCLEOTIDE SEQUENCE [LARGE SCALE GENOMIC DNA]</scope>
    <source>
        <strain evidence="2 3">PAM 2766</strain>
    </source>
</reference>
<dbReference type="EMBL" id="JBDLNV010000007">
    <property type="protein sequence ID" value="MFM1725735.1"/>
    <property type="molecule type" value="Genomic_DNA"/>
</dbReference>
<proteinExistence type="predicted"/>
<evidence type="ECO:0000313" key="3">
    <source>
        <dbReference type="Proteomes" id="UP001629745"/>
    </source>
</evidence>
<sequence>MAAEGASLRVLPGSTLSVERETDGDYVYALDGIGLPGSPTLDVRHRDAVRDRNVTTGDPVSIPVNSSAARRRTGHSVRM</sequence>
<evidence type="ECO:0000313" key="2">
    <source>
        <dbReference type="EMBL" id="MFM1725735.1"/>
    </source>
</evidence>
<name>A0ABW9FJH8_9NOCA</name>
<gene>
    <name evidence="2" type="ORF">ABEU20_004358</name>
</gene>
<organism evidence="2 3">
    <name type="scientific">Rhodococcus parequi</name>
    <dbReference type="NCBI Taxonomy" id="3137122"/>
    <lineage>
        <taxon>Bacteria</taxon>
        <taxon>Bacillati</taxon>
        <taxon>Actinomycetota</taxon>
        <taxon>Actinomycetes</taxon>
        <taxon>Mycobacteriales</taxon>
        <taxon>Nocardiaceae</taxon>
        <taxon>Rhodococcus</taxon>
    </lineage>
</organism>
<accession>A0ABW9FJH8</accession>
<feature type="region of interest" description="Disordered" evidence="1">
    <location>
        <begin position="53"/>
        <end position="79"/>
    </location>
</feature>
<keyword evidence="3" id="KW-1185">Reference proteome</keyword>
<feature type="compositionally biased region" description="Basic residues" evidence="1">
    <location>
        <begin position="69"/>
        <end position="79"/>
    </location>
</feature>
<evidence type="ECO:0000256" key="1">
    <source>
        <dbReference type="SAM" id="MobiDB-lite"/>
    </source>
</evidence>